<evidence type="ECO:0000256" key="1">
    <source>
        <dbReference type="SAM" id="Phobius"/>
    </source>
</evidence>
<dbReference type="AlphaFoldDB" id="D5ETV1"/>
<feature type="transmembrane region" description="Helical" evidence="1">
    <location>
        <begin position="213"/>
        <end position="230"/>
    </location>
</feature>
<feature type="transmembrane region" description="Helical" evidence="1">
    <location>
        <begin position="14"/>
        <end position="32"/>
    </location>
</feature>
<feature type="transmembrane region" description="Helical" evidence="1">
    <location>
        <begin position="184"/>
        <end position="201"/>
    </location>
</feature>
<dbReference type="HOGENOM" id="CLU_764748_0_0_10"/>
<feature type="transmembrane region" description="Helical" evidence="1">
    <location>
        <begin position="280"/>
        <end position="297"/>
    </location>
</feature>
<dbReference type="eggNOG" id="COG1835">
    <property type="taxonomic scope" value="Bacteria"/>
</dbReference>
<accession>D5ETV1</accession>
<keyword evidence="1" id="KW-1133">Transmembrane helix</keyword>
<keyword evidence="3" id="KW-0012">Acyltransferase</keyword>
<reference evidence="3 4" key="1">
    <citation type="journal article" date="2010" name="Microb. Ecol.">
        <title>Comparative genome analysis of Prevotella ruminicola and Prevotella bryantii: insights into their environmental niche.</title>
        <authorList>
            <consortium name="North American Consortium for Rumen Bacteria"/>
            <person name="Purushe J."/>
            <person name="Fouts D.E."/>
            <person name="Morrison M."/>
            <person name="White B.A."/>
            <person name="Mackie R.I."/>
            <person name="Coutinho P.M."/>
            <person name="Henrissat B."/>
            <person name="Nelson K.E."/>
        </authorList>
    </citation>
    <scope>NUCLEOTIDE SEQUENCE [LARGE SCALE GENOMIC DNA]</scope>
    <source>
        <strain evidence="4">ATCC 19189 / JCM 8958 / 23</strain>
    </source>
</reference>
<proteinExistence type="predicted"/>
<feature type="transmembrane region" description="Helical" evidence="1">
    <location>
        <begin position="309"/>
        <end position="331"/>
    </location>
</feature>
<evidence type="ECO:0000313" key="4">
    <source>
        <dbReference type="Proteomes" id="UP000000927"/>
    </source>
</evidence>
<dbReference type="Proteomes" id="UP000000927">
    <property type="component" value="Chromosome"/>
</dbReference>
<evidence type="ECO:0000259" key="2">
    <source>
        <dbReference type="Pfam" id="PF01757"/>
    </source>
</evidence>
<dbReference type="InterPro" id="IPR002656">
    <property type="entry name" value="Acyl_transf_3_dom"/>
</dbReference>
<dbReference type="Pfam" id="PF01757">
    <property type="entry name" value="Acyl_transf_3"/>
    <property type="match status" value="1"/>
</dbReference>
<protein>
    <submittedName>
        <fullName evidence="3">Acyltransferase family protein</fullName>
    </submittedName>
</protein>
<keyword evidence="4" id="KW-1185">Reference proteome</keyword>
<keyword evidence="3" id="KW-0808">Transferase</keyword>
<organism evidence="3 4">
    <name type="scientific">Xylanibacter ruminicola (strain ATCC 19189 / DSM 19721 / CIP 105475 / JCM 8958 / 23)</name>
    <name type="common">Prevotella ruminicola</name>
    <dbReference type="NCBI Taxonomy" id="264731"/>
    <lineage>
        <taxon>Bacteria</taxon>
        <taxon>Pseudomonadati</taxon>
        <taxon>Bacteroidota</taxon>
        <taxon>Bacteroidia</taxon>
        <taxon>Bacteroidales</taxon>
        <taxon>Prevotellaceae</taxon>
        <taxon>Xylanibacter</taxon>
    </lineage>
</organism>
<name>D5ETV1_XYLR2</name>
<keyword evidence="1" id="KW-0472">Membrane</keyword>
<gene>
    <name evidence="3" type="ordered locus">PRU_1763</name>
</gene>
<feature type="transmembrane region" description="Helical" evidence="1">
    <location>
        <begin position="44"/>
        <end position="65"/>
    </location>
</feature>
<feature type="domain" description="Acyltransferase 3" evidence="2">
    <location>
        <begin position="51"/>
        <end position="348"/>
    </location>
</feature>
<feature type="transmembrane region" description="Helical" evidence="1">
    <location>
        <begin position="85"/>
        <end position="103"/>
    </location>
</feature>
<feature type="transmembrane region" description="Helical" evidence="1">
    <location>
        <begin position="337"/>
        <end position="355"/>
    </location>
</feature>
<dbReference type="GO" id="GO:0016747">
    <property type="term" value="F:acyltransferase activity, transferring groups other than amino-acyl groups"/>
    <property type="evidence" value="ECO:0007669"/>
    <property type="project" value="InterPro"/>
</dbReference>
<dbReference type="EMBL" id="CP002006">
    <property type="protein sequence ID" value="ADE81132.1"/>
    <property type="molecule type" value="Genomic_DNA"/>
</dbReference>
<dbReference type="KEGG" id="pru:PRU_1763"/>
<keyword evidence="1" id="KW-0812">Transmembrane</keyword>
<sequence length="362" mass="43109">MYINIMYTFTFYDIEYLLIIAVFAVLLICSLSKRTVALQGEFTIDINMSQAMKGMACVMILMGHWGQRRFVTEQPLGVSWAIQHFLATIALVWFMFFSGYGLSLKTMKDNENIIFIWLRRIKKVYLPLLFCCIICTIGYAFLPSVYSLDEFEQLWVSKDIYYLHHLSLDSLNNIWPHMLGWKDWYVLCIIIFYSLFYLSLLLERYTRFNQTTYLFILMCLYYVWAFYYFGRPEGHFFRYCWIFFVSHVIAKWKTYRNKWVPLLMSFMLCTTLLMESKIMLFGSFMAISLLLGGAIINRHFVVKGQSIMLLGGMSYFFYLLHARICYTLIVYAGINSVIAWLLLTWIMSYIIWKLYNKLVLFL</sequence>
<feature type="transmembrane region" description="Helical" evidence="1">
    <location>
        <begin position="236"/>
        <end position="252"/>
    </location>
</feature>
<evidence type="ECO:0000313" key="3">
    <source>
        <dbReference type="EMBL" id="ADE81132.1"/>
    </source>
</evidence>
<feature type="transmembrane region" description="Helical" evidence="1">
    <location>
        <begin position="124"/>
        <end position="142"/>
    </location>
</feature>
<dbReference type="STRING" id="264731.PRU_1763"/>